<dbReference type="OMA" id="YLQMLPK"/>
<comment type="similarity">
    <text evidence="2">Belongs to the band 7/mec-2 family.</text>
</comment>
<dbReference type="InterPro" id="IPR032435">
    <property type="entry name" value="STML2-like_C"/>
</dbReference>
<evidence type="ECO:0000256" key="2">
    <source>
        <dbReference type="ARBA" id="ARBA00008164"/>
    </source>
</evidence>
<dbReference type="GO" id="GO:0016020">
    <property type="term" value="C:membrane"/>
    <property type="evidence" value="ECO:0007669"/>
    <property type="project" value="InterPro"/>
</dbReference>
<comment type="subcellular location">
    <subcellularLocation>
        <location evidence="1">Mitochondrion</location>
    </subcellularLocation>
</comment>
<proteinExistence type="inferred from homology"/>
<dbReference type="CTD" id="30968"/>
<name>A0A6J1LYX1_DROHY</name>
<dbReference type="RefSeq" id="XP_023171799.1">
    <property type="nucleotide sequence ID" value="XM_023316031.2"/>
</dbReference>
<dbReference type="GeneID" id="111600092"/>
<evidence type="ECO:0000256" key="3">
    <source>
        <dbReference type="ARBA" id="ARBA00023128"/>
    </source>
</evidence>
<dbReference type="SMART" id="SM00244">
    <property type="entry name" value="PHB"/>
    <property type="match status" value="1"/>
</dbReference>
<dbReference type="Proteomes" id="UP000504633">
    <property type="component" value="Unplaced"/>
</dbReference>
<dbReference type="Gene3D" id="3.30.479.30">
    <property type="entry name" value="Band 7 domain"/>
    <property type="match status" value="1"/>
</dbReference>
<evidence type="ECO:0000256" key="1">
    <source>
        <dbReference type="ARBA" id="ARBA00004173"/>
    </source>
</evidence>
<keyword evidence="5" id="KW-1185">Reference proteome</keyword>
<dbReference type="FunFam" id="3.30.479.30:FF:000008">
    <property type="entry name" value="Stomatin-like protein 2, mitochondrial"/>
    <property type="match status" value="1"/>
</dbReference>
<gene>
    <name evidence="6" type="primary">LOC111600092</name>
</gene>
<dbReference type="GO" id="GO:0005739">
    <property type="term" value="C:mitochondrion"/>
    <property type="evidence" value="ECO:0007669"/>
    <property type="project" value="UniProtKB-SubCell"/>
</dbReference>
<accession>A0A6J1LYX1</accession>
<dbReference type="PRINTS" id="PR00721">
    <property type="entry name" value="STOMATIN"/>
</dbReference>
<dbReference type="OrthoDB" id="434619at2759"/>
<dbReference type="Pfam" id="PF01145">
    <property type="entry name" value="Band_7"/>
    <property type="match status" value="1"/>
</dbReference>
<keyword evidence="3" id="KW-0496">Mitochondrion</keyword>
<dbReference type="PANTHER" id="PTHR43327">
    <property type="entry name" value="STOMATIN-LIKE PROTEIN 2, MITOCHONDRIAL"/>
    <property type="match status" value="1"/>
</dbReference>
<dbReference type="InterPro" id="IPR036013">
    <property type="entry name" value="Band_7/SPFH_dom_sf"/>
</dbReference>
<protein>
    <submittedName>
        <fullName evidence="6">Stomatin-like protein 2, mitochondrial</fullName>
    </submittedName>
</protein>
<dbReference type="CDD" id="cd08829">
    <property type="entry name" value="SPFH_paraslipin"/>
    <property type="match status" value="1"/>
</dbReference>
<evidence type="ECO:0000259" key="4">
    <source>
        <dbReference type="SMART" id="SM00244"/>
    </source>
</evidence>
<dbReference type="Pfam" id="PF16200">
    <property type="entry name" value="Band_7_C"/>
    <property type="match status" value="1"/>
</dbReference>
<dbReference type="SUPFAM" id="SSF117892">
    <property type="entry name" value="Band 7/SPFH domain"/>
    <property type="match status" value="1"/>
</dbReference>
<dbReference type="GO" id="GO:0007005">
    <property type="term" value="P:mitochondrion organization"/>
    <property type="evidence" value="ECO:0007669"/>
    <property type="project" value="TreeGrafter"/>
</dbReference>
<dbReference type="PANTHER" id="PTHR43327:SF10">
    <property type="entry name" value="STOMATIN-LIKE PROTEIN 2, MITOCHONDRIAL"/>
    <property type="match status" value="1"/>
</dbReference>
<dbReference type="InterPro" id="IPR050710">
    <property type="entry name" value="Band7/mec-2_domain"/>
</dbReference>
<dbReference type="KEGG" id="dhe:111600092"/>
<reference evidence="6" key="1">
    <citation type="submission" date="2025-08" db="UniProtKB">
        <authorList>
            <consortium name="RefSeq"/>
        </authorList>
    </citation>
    <scope>IDENTIFICATION</scope>
    <source>
        <strain evidence="6">15085-1641.00</strain>
        <tissue evidence="6">Whole body</tissue>
    </source>
</reference>
<dbReference type="InterPro" id="IPR001107">
    <property type="entry name" value="Band_7"/>
</dbReference>
<evidence type="ECO:0000313" key="5">
    <source>
        <dbReference type="Proteomes" id="UP000504633"/>
    </source>
</evidence>
<sequence>MSRLLFSARTLMPQKELLIAGTSIVKQLRGKASTPMNTIVMFVPQQEAWVVERMGRFHRILDPGLNILVPVADKIKYVQSLKEIAIDVPKQSAITSDNVTLSIDGVLYLRIIDPYRASYGVEDPEFAITQLAQTTMRSELGKMSLDKVFRERESLNVSIVDSINKASEAWGIACLRYEIRDIRLPTRVHEAMQMQVEAERRKRAAILESEGVREAEINIAEGKRKSRILASEAERQEHINKASGEAAAMIAVADARARSLQALSKSLAHTDGRNAASLTLAEQYIEAFEKLAKSNNTMILPSNPGDVTGLVAQALAVYNTVSNQGFVSQTQSNEPCFKKSVDYNQLNEEKAAVKINIE</sequence>
<organism evidence="5 6">
    <name type="scientific">Drosophila hydei</name>
    <name type="common">Fruit fly</name>
    <dbReference type="NCBI Taxonomy" id="7224"/>
    <lineage>
        <taxon>Eukaryota</taxon>
        <taxon>Metazoa</taxon>
        <taxon>Ecdysozoa</taxon>
        <taxon>Arthropoda</taxon>
        <taxon>Hexapoda</taxon>
        <taxon>Insecta</taxon>
        <taxon>Pterygota</taxon>
        <taxon>Neoptera</taxon>
        <taxon>Endopterygota</taxon>
        <taxon>Diptera</taxon>
        <taxon>Brachycera</taxon>
        <taxon>Muscomorpha</taxon>
        <taxon>Ephydroidea</taxon>
        <taxon>Drosophilidae</taxon>
        <taxon>Drosophila</taxon>
    </lineage>
</organism>
<dbReference type="AlphaFoldDB" id="A0A6J1LYX1"/>
<evidence type="ECO:0000313" key="6">
    <source>
        <dbReference type="RefSeq" id="XP_023171799.1"/>
    </source>
</evidence>
<feature type="domain" description="Band 7" evidence="4">
    <location>
        <begin position="38"/>
        <end position="196"/>
    </location>
</feature>
<dbReference type="InterPro" id="IPR001972">
    <property type="entry name" value="Stomatin_HflK_fam"/>
</dbReference>